<proteinExistence type="predicted"/>
<evidence type="ECO:0000313" key="1">
    <source>
        <dbReference type="EMBL" id="MEA5257451.1"/>
    </source>
</evidence>
<accession>A0ABU5QLZ2</accession>
<evidence type="ECO:0000313" key="2">
    <source>
        <dbReference type="Proteomes" id="UP001304671"/>
    </source>
</evidence>
<comment type="caution">
    <text evidence="1">The sequence shown here is derived from an EMBL/GenBank/DDBJ whole genome shotgun (WGS) entry which is preliminary data.</text>
</comment>
<protein>
    <submittedName>
        <fullName evidence="1">Nucleotidyltransferase domain-containing protein</fullName>
    </submittedName>
</protein>
<dbReference type="InterPro" id="IPR018775">
    <property type="entry name" value="RlaP"/>
</dbReference>
<dbReference type="Pfam" id="PF10127">
    <property type="entry name" value="RlaP"/>
    <property type="match status" value="1"/>
</dbReference>
<keyword evidence="2" id="KW-1185">Reference proteome</keyword>
<name>A0ABU5QLZ2_9BACT</name>
<organism evidence="1 2">
    <name type="scientific">Arcicella aquatica</name>
    <dbReference type="NCBI Taxonomy" id="217141"/>
    <lineage>
        <taxon>Bacteria</taxon>
        <taxon>Pseudomonadati</taxon>
        <taxon>Bacteroidota</taxon>
        <taxon>Cytophagia</taxon>
        <taxon>Cytophagales</taxon>
        <taxon>Flectobacillaceae</taxon>
        <taxon>Arcicella</taxon>
    </lineage>
</organism>
<gene>
    <name evidence="1" type="ORF">VB264_06640</name>
</gene>
<dbReference type="PANTHER" id="PTHR34817">
    <property type="entry name" value="NUCLEOTIDYLTRANSFERASE"/>
    <property type="match status" value="1"/>
</dbReference>
<dbReference type="EMBL" id="JAYFUL010000007">
    <property type="protein sequence ID" value="MEA5257451.1"/>
    <property type="molecule type" value="Genomic_DNA"/>
</dbReference>
<sequence>MNILFKTIVGSQAYGTNTVNSDIDYKGVYAQSTKELIGFNYLEQIDVNKDECYYEVRRYLQLLQSANPTMLELLFMPKDCIIEKHPAFDLIIRERDKFLTKKCLHSFGGYAIAQIKKARGLQKKMNWEHDKVKRKSPYDFCYVYENGKTISLLTYLGINQLLENQCGLVALNHFKDCFSLYYDAQNTLGYHGIVTEKGNALKLSSIPQGEQPVTILYYNQEGYSAHCREYNQYNEWLTNRNTQRYVDINNHGQQIDGKNLLHCRRLLDIAREIATEGTINVRRPNAKELLKIRHGEINLDAFIENTEYDIQQLHQLYDISTLPDDVEIPFVNSLLLAVREAVNL</sequence>
<dbReference type="PANTHER" id="PTHR34817:SF1">
    <property type="entry name" value="NUCLEOTIDYLTRANSFERASE"/>
    <property type="match status" value="1"/>
</dbReference>
<dbReference type="Proteomes" id="UP001304671">
    <property type="component" value="Unassembled WGS sequence"/>
</dbReference>
<dbReference type="RefSeq" id="WP_323247831.1">
    <property type="nucleotide sequence ID" value="NZ_JAYFUL010000007.1"/>
</dbReference>
<reference evidence="1 2" key="1">
    <citation type="submission" date="2023-12" db="EMBL/GenBank/DDBJ databases">
        <title>Novel species of the genus Arcicella isolated from rivers.</title>
        <authorList>
            <person name="Lu H."/>
        </authorList>
    </citation>
    <scope>NUCLEOTIDE SEQUENCE [LARGE SCALE GENOMIC DNA]</scope>
    <source>
        <strain evidence="1 2">LMG 21963</strain>
    </source>
</reference>